<reference evidence="2 3" key="1">
    <citation type="submission" date="2020-11" db="EMBL/GenBank/DDBJ databases">
        <authorList>
            <person name="Wallbank WR R."/>
            <person name="Pardo Diaz C."/>
            <person name="Kozak K."/>
            <person name="Martin S."/>
            <person name="Jiggins C."/>
            <person name="Moest M."/>
            <person name="Warren A I."/>
            <person name="Generalovic N T."/>
            <person name="Byers J.R.P. K."/>
            <person name="Montejo-Kovacevich G."/>
            <person name="Yen C E."/>
        </authorList>
    </citation>
    <scope>NUCLEOTIDE SEQUENCE [LARGE SCALE GENOMIC DNA]</scope>
</reference>
<feature type="region of interest" description="Disordered" evidence="1">
    <location>
        <begin position="1"/>
        <end position="33"/>
    </location>
</feature>
<dbReference type="InParanoid" id="A0A7R8UD08"/>
<sequence>MPEVSAETSGDAIQVIPDQVGKKSPEETNVKQEVVPEEKEALNGPGSVQWKQAMIDELYLFEQSDAWEVVNLPVDSTAVPCKWVFKRKVDSDNNITYRARQVETRQETISSARTSILFSNILTIEEIRNYDIDFNKFSNIKLGVANDDINDSIVLTIKIPTKTIKLNKKLLIPLQHLTKAKSPKELFPNKNCIVKNNCKFIKSAQDKLIEIGNDIVILNNMKKQPLNDFEFDGQIGDVNEDVIRGGHPRLDQNECAA</sequence>
<accession>A0A7R8UD08</accession>
<name>A0A7R8UD08_HERIL</name>
<protein>
    <recommendedName>
        <fullName evidence="4">Reverse transcriptase</fullName>
    </recommendedName>
</protein>
<evidence type="ECO:0000256" key="1">
    <source>
        <dbReference type="SAM" id="MobiDB-lite"/>
    </source>
</evidence>
<keyword evidence="3" id="KW-1185">Reference proteome</keyword>
<gene>
    <name evidence="2" type="ORF">HERILL_LOCUS1682</name>
</gene>
<proteinExistence type="predicted"/>
<dbReference type="EMBL" id="LR899009">
    <property type="protein sequence ID" value="CAD7078414.1"/>
    <property type="molecule type" value="Genomic_DNA"/>
</dbReference>
<organism evidence="2 3">
    <name type="scientific">Hermetia illucens</name>
    <name type="common">Black soldier fly</name>
    <dbReference type="NCBI Taxonomy" id="343691"/>
    <lineage>
        <taxon>Eukaryota</taxon>
        <taxon>Metazoa</taxon>
        <taxon>Ecdysozoa</taxon>
        <taxon>Arthropoda</taxon>
        <taxon>Hexapoda</taxon>
        <taxon>Insecta</taxon>
        <taxon>Pterygota</taxon>
        <taxon>Neoptera</taxon>
        <taxon>Endopterygota</taxon>
        <taxon>Diptera</taxon>
        <taxon>Brachycera</taxon>
        <taxon>Stratiomyomorpha</taxon>
        <taxon>Stratiomyidae</taxon>
        <taxon>Hermetiinae</taxon>
        <taxon>Hermetia</taxon>
    </lineage>
</organism>
<feature type="compositionally biased region" description="Basic and acidic residues" evidence="1">
    <location>
        <begin position="20"/>
        <end position="33"/>
    </location>
</feature>
<evidence type="ECO:0008006" key="4">
    <source>
        <dbReference type="Google" id="ProtNLM"/>
    </source>
</evidence>
<dbReference type="Proteomes" id="UP000594454">
    <property type="component" value="Chromosome 1"/>
</dbReference>
<dbReference type="AlphaFoldDB" id="A0A7R8UD08"/>
<evidence type="ECO:0000313" key="3">
    <source>
        <dbReference type="Proteomes" id="UP000594454"/>
    </source>
</evidence>
<evidence type="ECO:0000313" key="2">
    <source>
        <dbReference type="EMBL" id="CAD7078414.1"/>
    </source>
</evidence>